<keyword evidence="1" id="KW-0812">Transmembrane</keyword>
<dbReference type="EMBL" id="CP096034">
    <property type="protein sequence ID" value="UPM53855.1"/>
    <property type="molecule type" value="Genomic_DNA"/>
</dbReference>
<keyword evidence="1" id="KW-1133">Transmembrane helix</keyword>
<feature type="transmembrane region" description="Helical" evidence="1">
    <location>
        <begin position="7"/>
        <end position="25"/>
    </location>
</feature>
<evidence type="ECO:0000313" key="3">
    <source>
        <dbReference type="Proteomes" id="UP000830639"/>
    </source>
</evidence>
<dbReference type="RefSeq" id="WP_156339672.1">
    <property type="nucleotide sequence ID" value="NZ_CP096034.1"/>
</dbReference>
<dbReference type="Proteomes" id="UP000830639">
    <property type="component" value="Chromosome"/>
</dbReference>
<keyword evidence="3" id="KW-1185">Reference proteome</keyword>
<proteinExistence type="predicted"/>
<keyword evidence="1" id="KW-0472">Membrane</keyword>
<sequence>MSKFDKISLYIFGIALISGLYYIGFQIHNLQEDLDNIRGQLWNIFQLLNSK</sequence>
<evidence type="ECO:0000313" key="2">
    <source>
        <dbReference type="EMBL" id="UPM53855.1"/>
    </source>
</evidence>
<gene>
    <name evidence="2" type="ORF">MY490_19080</name>
</gene>
<evidence type="ECO:0000256" key="1">
    <source>
        <dbReference type="SAM" id="Phobius"/>
    </source>
</evidence>
<reference evidence="2 3" key="1">
    <citation type="submission" date="2022-04" db="EMBL/GenBank/DDBJ databases">
        <title>Mechanism of arsenic methylation and mitigation arsenic toxicity by Bacillus sp. LH14 from an Arsenic-Contaminated Paddy Soil.</title>
        <authorList>
            <person name="Wang D."/>
        </authorList>
    </citation>
    <scope>NUCLEOTIDE SEQUENCE [LARGE SCALE GENOMIC DNA]</scope>
    <source>
        <strain evidence="2 3">LH14</strain>
    </source>
</reference>
<organism evidence="2 3">
    <name type="scientific">Gottfriedia acidiceleris</name>
    <dbReference type="NCBI Taxonomy" id="371036"/>
    <lineage>
        <taxon>Bacteria</taxon>
        <taxon>Bacillati</taxon>
        <taxon>Bacillota</taxon>
        <taxon>Bacilli</taxon>
        <taxon>Bacillales</taxon>
        <taxon>Bacillaceae</taxon>
        <taxon>Gottfriedia</taxon>
    </lineage>
</organism>
<accession>A0ABY4JNF7</accession>
<protein>
    <submittedName>
        <fullName evidence="2">Uncharacterized protein</fullName>
    </submittedName>
</protein>
<name>A0ABY4JNF7_9BACI</name>